<feature type="compositionally biased region" description="Low complexity" evidence="6">
    <location>
        <begin position="37"/>
        <end position="53"/>
    </location>
</feature>
<dbReference type="CDD" id="cd02249">
    <property type="entry name" value="ZZ"/>
    <property type="match status" value="1"/>
</dbReference>
<evidence type="ECO:0000259" key="9">
    <source>
        <dbReference type="PROSITE" id="PS51294"/>
    </source>
</evidence>
<keyword evidence="5" id="KW-0175">Coiled coil</keyword>
<dbReference type="PROSITE" id="PS50135">
    <property type="entry name" value="ZF_ZZ_2"/>
    <property type="match status" value="1"/>
</dbReference>
<evidence type="ECO:0000313" key="10">
    <source>
        <dbReference type="EMBL" id="KAJ8653482.1"/>
    </source>
</evidence>
<dbReference type="InterPro" id="IPR009057">
    <property type="entry name" value="Homeodomain-like_sf"/>
</dbReference>
<comment type="caution">
    <text evidence="10">The sequence shown here is derived from an EMBL/GenBank/DDBJ whole genome shotgun (WGS) entry which is preliminary data.</text>
</comment>
<dbReference type="InterPro" id="IPR017930">
    <property type="entry name" value="Myb_dom"/>
</dbReference>
<keyword evidence="2 4" id="KW-0863">Zinc-finger</keyword>
<dbReference type="PROSITE" id="PS50090">
    <property type="entry name" value="MYB_LIKE"/>
    <property type="match status" value="1"/>
</dbReference>
<dbReference type="PROSITE" id="PS51294">
    <property type="entry name" value="HTH_MYB"/>
    <property type="match status" value="1"/>
</dbReference>
<dbReference type="Proteomes" id="UP001234581">
    <property type="component" value="Unassembled WGS sequence"/>
</dbReference>
<sequence length="550" mass="59897">MPVQAPVSEQTTTPSSNHASSDHATTTMKKDNEPEAEATAAAAAAANNDTPTNKSKLEENDDYKSTVAALNVLRRQLQQANKDVETLYSLKQEALDHPFQFLTDLKEKKTRRRVPKLQKIACAPSVDWTKYRYIPEHRMMERAAMLSALVQGTLKQPPVFRNVLDYPSSSHLRQEPSSPSSTVSHMQREMARVSRIVGQVPSTRASSVDLSDKESDDEGGKGQAATGSEMGMFSGKGKGKRRMSTTQTGPMTPSDFNYGAMLSATPRNEMEEDTSSTMEHRAATYNQPWTDEEQRRLEELLEVYPDEPVQSQRFLKISKALGTRTTKQVASRVQKYFIKLAKLGLPVPGRVSIPPSSLPKAKRKVTKVKGRGGGNTAAATAAAAAARAARSSSTSRTSGPGYNAMVSGGITNTRISGTHYLTAQAPAAALMSDDEDDVKKTMLKVAKPDTTPTANTDTGSNNEVAIHEGYACDSCGVEPIVGVRYKCTVCDISEEVDLCSKCMAVGTFRNDHHTPEHSFEAIHVANALPYYADTDYDTSAYLGEYSYLGM</sequence>
<feature type="compositionally biased region" description="Polar residues" evidence="6">
    <location>
        <begin position="244"/>
        <end position="255"/>
    </location>
</feature>
<evidence type="ECO:0000256" key="4">
    <source>
        <dbReference type="PROSITE-ProRule" id="PRU00228"/>
    </source>
</evidence>
<evidence type="ECO:0008006" key="12">
    <source>
        <dbReference type="Google" id="ProtNLM"/>
    </source>
</evidence>
<feature type="compositionally biased region" description="Polar residues" evidence="6">
    <location>
        <begin position="200"/>
        <end position="209"/>
    </location>
</feature>
<dbReference type="Pfam" id="PF00249">
    <property type="entry name" value="Myb_DNA-binding"/>
    <property type="match status" value="1"/>
</dbReference>
<dbReference type="Gene3D" id="1.10.10.60">
    <property type="entry name" value="Homeodomain-like"/>
    <property type="match status" value="1"/>
</dbReference>
<feature type="compositionally biased region" description="Polar residues" evidence="6">
    <location>
        <begin position="167"/>
        <end position="185"/>
    </location>
</feature>
<dbReference type="PANTHER" id="PTHR22705">
    <property type="entry name" value="ZINC FINGER, ZZ DOMAIN CONTAINING 3"/>
    <property type="match status" value="1"/>
</dbReference>
<gene>
    <name evidence="10" type="ORF">O0I10_010918</name>
</gene>
<evidence type="ECO:0000256" key="5">
    <source>
        <dbReference type="SAM" id="Coils"/>
    </source>
</evidence>
<keyword evidence="11" id="KW-1185">Reference proteome</keyword>
<keyword evidence="3" id="KW-0862">Zinc</keyword>
<dbReference type="Pfam" id="PF00569">
    <property type="entry name" value="ZZ"/>
    <property type="match status" value="1"/>
</dbReference>
<dbReference type="CDD" id="cd00167">
    <property type="entry name" value="SANT"/>
    <property type="match status" value="1"/>
</dbReference>
<keyword evidence="1" id="KW-0479">Metal-binding</keyword>
<name>A0AAD7XXC0_9FUNG</name>
<dbReference type="SMART" id="SM00717">
    <property type="entry name" value="SANT"/>
    <property type="match status" value="1"/>
</dbReference>
<dbReference type="Gene3D" id="3.30.60.90">
    <property type="match status" value="1"/>
</dbReference>
<organism evidence="10 11">
    <name type="scientific">Lichtheimia ornata</name>
    <dbReference type="NCBI Taxonomy" id="688661"/>
    <lineage>
        <taxon>Eukaryota</taxon>
        <taxon>Fungi</taxon>
        <taxon>Fungi incertae sedis</taxon>
        <taxon>Mucoromycota</taxon>
        <taxon>Mucoromycotina</taxon>
        <taxon>Mucoromycetes</taxon>
        <taxon>Mucorales</taxon>
        <taxon>Lichtheimiaceae</taxon>
        <taxon>Lichtheimia</taxon>
    </lineage>
</organism>
<dbReference type="SMART" id="SM00291">
    <property type="entry name" value="ZnF_ZZ"/>
    <property type="match status" value="1"/>
</dbReference>
<feature type="coiled-coil region" evidence="5">
    <location>
        <begin position="63"/>
        <end position="90"/>
    </location>
</feature>
<dbReference type="AlphaFoldDB" id="A0AAD7XXC0"/>
<feature type="domain" description="HTH myb-type" evidence="9">
    <location>
        <begin position="287"/>
        <end position="341"/>
    </location>
</feature>
<evidence type="ECO:0000313" key="11">
    <source>
        <dbReference type="Proteomes" id="UP001234581"/>
    </source>
</evidence>
<evidence type="ECO:0000259" key="8">
    <source>
        <dbReference type="PROSITE" id="PS50135"/>
    </source>
</evidence>
<dbReference type="PANTHER" id="PTHR22705:SF0">
    <property type="entry name" value="ZZ-TYPE ZINC FINGER-CONTAINING PROTEIN 3"/>
    <property type="match status" value="1"/>
</dbReference>
<dbReference type="GeneID" id="83218320"/>
<dbReference type="EMBL" id="JARTCD010000078">
    <property type="protein sequence ID" value="KAJ8653482.1"/>
    <property type="molecule type" value="Genomic_DNA"/>
</dbReference>
<dbReference type="InterPro" id="IPR001005">
    <property type="entry name" value="SANT/Myb"/>
</dbReference>
<protein>
    <recommendedName>
        <fullName evidence="12">ZZ-type domain-containing protein</fullName>
    </recommendedName>
</protein>
<dbReference type="SUPFAM" id="SSF57850">
    <property type="entry name" value="RING/U-box"/>
    <property type="match status" value="1"/>
</dbReference>
<evidence type="ECO:0000256" key="6">
    <source>
        <dbReference type="SAM" id="MobiDB-lite"/>
    </source>
</evidence>
<feature type="region of interest" description="Disordered" evidence="6">
    <location>
        <begin position="1"/>
        <end position="61"/>
    </location>
</feature>
<evidence type="ECO:0000256" key="1">
    <source>
        <dbReference type="ARBA" id="ARBA00022723"/>
    </source>
</evidence>
<dbReference type="SUPFAM" id="SSF46689">
    <property type="entry name" value="Homeodomain-like"/>
    <property type="match status" value="1"/>
</dbReference>
<dbReference type="InterPro" id="IPR037830">
    <property type="entry name" value="ZZZ3"/>
</dbReference>
<evidence type="ECO:0000256" key="2">
    <source>
        <dbReference type="ARBA" id="ARBA00022771"/>
    </source>
</evidence>
<evidence type="ECO:0000259" key="7">
    <source>
        <dbReference type="PROSITE" id="PS50090"/>
    </source>
</evidence>
<feature type="domain" description="Myb-like" evidence="7">
    <location>
        <begin position="281"/>
        <end position="337"/>
    </location>
</feature>
<feature type="compositionally biased region" description="Polar residues" evidence="6">
    <location>
        <begin position="7"/>
        <end position="27"/>
    </location>
</feature>
<feature type="domain" description="ZZ-type" evidence="8">
    <location>
        <begin position="467"/>
        <end position="527"/>
    </location>
</feature>
<evidence type="ECO:0000256" key="3">
    <source>
        <dbReference type="ARBA" id="ARBA00022833"/>
    </source>
</evidence>
<dbReference type="RefSeq" id="XP_058338396.1">
    <property type="nucleotide sequence ID" value="XM_058490892.1"/>
</dbReference>
<dbReference type="GO" id="GO:0008270">
    <property type="term" value="F:zinc ion binding"/>
    <property type="evidence" value="ECO:0007669"/>
    <property type="project" value="UniProtKB-KW"/>
</dbReference>
<feature type="region of interest" description="Disordered" evidence="6">
    <location>
        <begin position="167"/>
        <end position="258"/>
    </location>
</feature>
<accession>A0AAD7XXC0</accession>
<dbReference type="InterPro" id="IPR000433">
    <property type="entry name" value="Znf_ZZ"/>
</dbReference>
<dbReference type="InterPro" id="IPR043145">
    <property type="entry name" value="Znf_ZZ_sf"/>
</dbReference>
<reference evidence="10 11" key="1">
    <citation type="submission" date="2023-03" db="EMBL/GenBank/DDBJ databases">
        <title>Genome sequence of Lichtheimia ornata CBS 291.66.</title>
        <authorList>
            <person name="Mohabir J.T."/>
            <person name="Shea T.P."/>
            <person name="Kurbessoian T."/>
            <person name="Berby B."/>
            <person name="Fontaine J."/>
            <person name="Livny J."/>
            <person name="Gnirke A."/>
            <person name="Stajich J.E."/>
            <person name="Cuomo C.A."/>
        </authorList>
    </citation>
    <scope>NUCLEOTIDE SEQUENCE [LARGE SCALE GENOMIC DNA]</scope>
    <source>
        <strain evidence="10">CBS 291.66</strain>
    </source>
</reference>
<proteinExistence type="predicted"/>